<dbReference type="InterPro" id="IPR043519">
    <property type="entry name" value="NT_sf"/>
</dbReference>
<evidence type="ECO:0000256" key="9">
    <source>
        <dbReference type="ARBA" id="ARBA00038276"/>
    </source>
</evidence>
<comment type="cofactor">
    <cofactor evidence="1">
        <name>Mg(2+)</name>
        <dbReference type="ChEBI" id="CHEBI:18420"/>
    </cofactor>
</comment>
<evidence type="ECO:0000259" key="10">
    <source>
        <dbReference type="Pfam" id="PF01909"/>
    </source>
</evidence>
<dbReference type="Gene3D" id="3.30.460.10">
    <property type="entry name" value="Beta Polymerase, domain 2"/>
    <property type="match status" value="1"/>
</dbReference>
<name>A3IM26_9CHRO</name>
<feature type="domain" description="Polymerase nucleotidyl transferase" evidence="10">
    <location>
        <begin position="25"/>
        <end position="108"/>
    </location>
</feature>
<reference evidence="11 12" key="1">
    <citation type="submission" date="2007-03" db="EMBL/GenBank/DDBJ databases">
        <authorList>
            <person name="Stal L."/>
            <person name="Ferriera S."/>
            <person name="Johnson J."/>
            <person name="Kravitz S."/>
            <person name="Beeson K."/>
            <person name="Sutton G."/>
            <person name="Rogers Y.-H."/>
            <person name="Friedman R."/>
            <person name="Frazier M."/>
            <person name="Venter J.C."/>
        </authorList>
    </citation>
    <scope>NUCLEOTIDE SEQUENCE [LARGE SCALE GENOMIC DNA]</scope>
    <source>
        <strain evidence="11 12">CCY0110</strain>
    </source>
</reference>
<dbReference type="PANTHER" id="PTHR33571">
    <property type="entry name" value="SSL8005 PROTEIN"/>
    <property type="match status" value="1"/>
</dbReference>
<keyword evidence="12" id="KW-1185">Reference proteome</keyword>
<dbReference type="RefSeq" id="WP_008274402.1">
    <property type="nucleotide sequence ID" value="NZ_AAXW01000006.1"/>
</dbReference>
<evidence type="ECO:0000256" key="2">
    <source>
        <dbReference type="ARBA" id="ARBA00022649"/>
    </source>
</evidence>
<gene>
    <name evidence="11" type="ORF">CY0110_02114</name>
</gene>
<evidence type="ECO:0000313" key="12">
    <source>
        <dbReference type="Proteomes" id="UP000003781"/>
    </source>
</evidence>
<dbReference type="eggNOG" id="COG1669">
    <property type="taxonomic scope" value="Bacteria"/>
</dbReference>
<dbReference type="CDD" id="cd05403">
    <property type="entry name" value="NT_KNTase_like"/>
    <property type="match status" value="1"/>
</dbReference>
<evidence type="ECO:0000313" key="11">
    <source>
        <dbReference type="EMBL" id="EAZ92482.1"/>
    </source>
</evidence>
<keyword evidence="6" id="KW-0547">Nucleotide-binding</keyword>
<dbReference type="GO" id="GO:0046872">
    <property type="term" value="F:metal ion binding"/>
    <property type="evidence" value="ECO:0007669"/>
    <property type="project" value="UniProtKB-KW"/>
</dbReference>
<protein>
    <recommendedName>
        <fullName evidence="10">Polymerase nucleotidyl transferase domain-containing protein</fullName>
    </recommendedName>
</protein>
<evidence type="ECO:0000256" key="4">
    <source>
        <dbReference type="ARBA" id="ARBA00022695"/>
    </source>
</evidence>
<evidence type="ECO:0000256" key="7">
    <source>
        <dbReference type="ARBA" id="ARBA00022840"/>
    </source>
</evidence>
<dbReference type="Proteomes" id="UP000003781">
    <property type="component" value="Unassembled WGS sequence"/>
</dbReference>
<evidence type="ECO:0000256" key="8">
    <source>
        <dbReference type="ARBA" id="ARBA00022842"/>
    </source>
</evidence>
<accession>A3IM26</accession>
<keyword evidence="2" id="KW-1277">Toxin-antitoxin system</keyword>
<comment type="caution">
    <text evidence="11">The sequence shown here is derived from an EMBL/GenBank/DDBJ whole genome shotgun (WGS) entry which is preliminary data.</text>
</comment>
<evidence type="ECO:0000256" key="1">
    <source>
        <dbReference type="ARBA" id="ARBA00001946"/>
    </source>
</evidence>
<dbReference type="SUPFAM" id="SSF81301">
    <property type="entry name" value="Nucleotidyltransferase"/>
    <property type="match status" value="1"/>
</dbReference>
<keyword evidence="8" id="KW-0460">Magnesium</keyword>
<proteinExistence type="inferred from homology"/>
<dbReference type="GO" id="GO:0016779">
    <property type="term" value="F:nucleotidyltransferase activity"/>
    <property type="evidence" value="ECO:0007669"/>
    <property type="project" value="UniProtKB-KW"/>
</dbReference>
<dbReference type="InterPro" id="IPR052038">
    <property type="entry name" value="Type-VII_TA_antitoxin"/>
</dbReference>
<keyword evidence="5" id="KW-0479">Metal-binding</keyword>
<dbReference type="GO" id="GO:0005524">
    <property type="term" value="F:ATP binding"/>
    <property type="evidence" value="ECO:0007669"/>
    <property type="project" value="UniProtKB-KW"/>
</dbReference>
<keyword evidence="7" id="KW-0067">ATP-binding</keyword>
<dbReference type="PANTHER" id="PTHR33571:SF12">
    <property type="entry name" value="BSL3053 PROTEIN"/>
    <property type="match status" value="1"/>
</dbReference>
<evidence type="ECO:0000256" key="5">
    <source>
        <dbReference type="ARBA" id="ARBA00022723"/>
    </source>
</evidence>
<dbReference type="InterPro" id="IPR002934">
    <property type="entry name" value="Polymerase_NTP_transf_dom"/>
</dbReference>
<keyword evidence="4" id="KW-0548">Nucleotidyltransferase</keyword>
<dbReference type="OrthoDB" id="428157at2"/>
<dbReference type="AlphaFoldDB" id="A3IM26"/>
<evidence type="ECO:0000256" key="3">
    <source>
        <dbReference type="ARBA" id="ARBA00022679"/>
    </source>
</evidence>
<keyword evidence="3" id="KW-0808">Transferase</keyword>
<comment type="similarity">
    <text evidence="9">Belongs to the MntA antitoxin family.</text>
</comment>
<organism evidence="11 12">
    <name type="scientific">Crocosphaera chwakensis CCY0110</name>
    <dbReference type="NCBI Taxonomy" id="391612"/>
    <lineage>
        <taxon>Bacteria</taxon>
        <taxon>Bacillati</taxon>
        <taxon>Cyanobacteriota</taxon>
        <taxon>Cyanophyceae</taxon>
        <taxon>Oscillatoriophycideae</taxon>
        <taxon>Chroococcales</taxon>
        <taxon>Aphanothecaceae</taxon>
        <taxon>Crocosphaera</taxon>
        <taxon>Crocosphaera chwakensis</taxon>
    </lineage>
</organism>
<dbReference type="EMBL" id="AAXW01000006">
    <property type="protein sequence ID" value="EAZ92482.1"/>
    <property type="molecule type" value="Genomic_DNA"/>
</dbReference>
<evidence type="ECO:0000256" key="6">
    <source>
        <dbReference type="ARBA" id="ARBA00022741"/>
    </source>
</evidence>
<dbReference type="Pfam" id="PF01909">
    <property type="entry name" value="NTP_transf_2"/>
    <property type="match status" value="1"/>
</dbReference>
<sequence>MNIQKKSSNFIQQRLKLSPIDITNICEQWKIKKMSLFGSILREDFNHNSDIDILIQFAPYARQGLLTLAKLKHHLEDMTQRSVDIVVQESVENSENWIRKEEILNTAQIIYEQR</sequence>